<dbReference type="InterPro" id="IPR036291">
    <property type="entry name" value="NAD(P)-bd_dom_sf"/>
</dbReference>
<evidence type="ECO:0000256" key="5">
    <source>
        <dbReference type="ARBA" id="ARBA00023002"/>
    </source>
</evidence>
<dbReference type="CDD" id="cd08255">
    <property type="entry name" value="2-desacetyl-2-hydroxyethyl_bacteriochlorophyllide_like"/>
    <property type="match status" value="1"/>
</dbReference>
<dbReference type="PANTHER" id="PTHR43350">
    <property type="entry name" value="NAD-DEPENDENT ALCOHOL DEHYDROGENASE"/>
    <property type="match status" value="1"/>
</dbReference>
<dbReference type="Gene3D" id="3.90.180.10">
    <property type="entry name" value="Medium-chain alcohol dehydrogenases, catalytic domain"/>
    <property type="match status" value="1"/>
</dbReference>
<comment type="cofactor">
    <cofactor evidence="1">
        <name>Zn(2+)</name>
        <dbReference type="ChEBI" id="CHEBI:29105"/>
    </cofactor>
</comment>
<evidence type="ECO:0000256" key="2">
    <source>
        <dbReference type="ARBA" id="ARBA00008072"/>
    </source>
</evidence>
<keyword evidence="8" id="KW-1185">Reference proteome</keyword>
<evidence type="ECO:0000256" key="3">
    <source>
        <dbReference type="ARBA" id="ARBA00022723"/>
    </source>
</evidence>
<name>A0ABU1FSI9_9MICC</name>
<dbReference type="EMBL" id="JAVKGT010000005">
    <property type="protein sequence ID" value="MDR5711101.1"/>
    <property type="molecule type" value="Genomic_DNA"/>
</dbReference>
<keyword evidence="5" id="KW-0560">Oxidoreductase</keyword>
<evidence type="ECO:0000256" key="1">
    <source>
        <dbReference type="ARBA" id="ARBA00001947"/>
    </source>
</evidence>
<gene>
    <name evidence="7" type="ORF">RH857_02960</name>
</gene>
<feature type="region of interest" description="Disordered" evidence="6">
    <location>
        <begin position="1"/>
        <end position="28"/>
    </location>
</feature>
<accession>A0ABU1FSI9</accession>
<evidence type="ECO:0000256" key="6">
    <source>
        <dbReference type="SAM" id="MobiDB-lite"/>
    </source>
</evidence>
<dbReference type="RefSeq" id="WP_310536487.1">
    <property type="nucleotide sequence ID" value="NZ_BAAAOC010000024.1"/>
</dbReference>
<keyword evidence="3" id="KW-0479">Metal-binding</keyword>
<evidence type="ECO:0000256" key="4">
    <source>
        <dbReference type="ARBA" id="ARBA00022833"/>
    </source>
</evidence>
<dbReference type="PANTHER" id="PTHR43350:SF19">
    <property type="entry name" value="D-GULOSIDE 3-DEHYDROGENASE"/>
    <property type="match status" value="1"/>
</dbReference>
<dbReference type="InterPro" id="IPR011032">
    <property type="entry name" value="GroES-like_sf"/>
</dbReference>
<evidence type="ECO:0000313" key="7">
    <source>
        <dbReference type="EMBL" id="MDR5711101.1"/>
    </source>
</evidence>
<keyword evidence="4" id="KW-0862">Zinc</keyword>
<dbReference type="Proteomes" id="UP001260872">
    <property type="component" value="Unassembled WGS sequence"/>
</dbReference>
<organism evidence="7 8">
    <name type="scientific">Nesterenkonia flava</name>
    <dbReference type="NCBI Taxonomy" id="469799"/>
    <lineage>
        <taxon>Bacteria</taxon>
        <taxon>Bacillati</taxon>
        <taxon>Actinomycetota</taxon>
        <taxon>Actinomycetes</taxon>
        <taxon>Micrococcales</taxon>
        <taxon>Micrococcaceae</taxon>
        <taxon>Nesterenkonia</taxon>
    </lineage>
</organism>
<proteinExistence type="inferred from homology"/>
<dbReference type="SUPFAM" id="SSF50129">
    <property type="entry name" value="GroES-like"/>
    <property type="match status" value="1"/>
</dbReference>
<comment type="similarity">
    <text evidence="2">Belongs to the zinc-containing alcohol dehydrogenase family.</text>
</comment>
<sequence>MERAQEYWTQAPWQGTLRSTEAPSPGDGEILIRTEVSGISRGTETLVHRGEVPDRIAELMRAPFQLGSLPAPVSHGYLNVGEVLEGPESLRGRRVFTLAGHRSHIVVPEEAAHPVPDNCPSSRALLAGLAEVALNGIWEAQISLAERVAVVGGGLVGLCTALLVSQLSPQRVEVLEVDERRRAFISALGLTAVAPEDASSDHDVVIHTSATEAGLSRALEITGDDGTLVELSWYGERAPQVPLGADFHARRLRIIGSQVGEVAAPKRLRRSRAERLSTALGLLDERFDQLITGSSPLDELPRVMDDFALGADWTRSEMLHVVTYGERDD</sequence>
<reference evidence="8" key="1">
    <citation type="submission" date="2023-07" db="EMBL/GenBank/DDBJ databases">
        <title>Description of three actinobacteria isolated from air of manufacturing shop in a pharmaceutical factory.</title>
        <authorList>
            <person name="Zhang D.-F."/>
        </authorList>
    </citation>
    <scope>NUCLEOTIDE SEQUENCE [LARGE SCALE GENOMIC DNA]</scope>
    <source>
        <strain evidence="8">CCTCC AB 207010</strain>
    </source>
</reference>
<feature type="compositionally biased region" description="Polar residues" evidence="6">
    <location>
        <begin position="7"/>
        <end position="22"/>
    </location>
</feature>
<comment type="caution">
    <text evidence="7">The sequence shown here is derived from an EMBL/GenBank/DDBJ whole genome shotgun (WGS) entry which is preliminary data.</text>
</comment>
<dbReference type="SUPFAM" id="SSF51735">
    <property type="entry name" value="NAD(P)-binding Rossmann-fold domains"/>
    <property type="match status" value="1"/>
</dbReference>
<protein>
    <submittedName>
        <fullName evidence="7">Zinc-binding alcohol dehydrogenase</fullName>
    </submittedName>
</protein>
<evidence type="ECO:0000313" key="8">
    <source>
        <dbReference type="Proteomes" id="UP001260872"/>
    </source>
</evidence>
<dbReference type="Gene3D" id="3.40.50.720">
    <property type="entry name" value="NAD(P)-binding Rossmann-like Domain"/>
    <property type="match status" value="1"/>
</dbReference>